<reference evidence="7 8" key="1">
    <citation type="journal article" date="2019" name="BMC Genomics">
        <title>New insights from Opisthorchis felineus genome: update on genomics of the epidemiologically important liver flukes.</title>
        <authorList>
            <person name="Ershov N.I."/>
            <person name="Mordvinov V.A."/>
            <person name="Prokhortchouk E.B."/>
            <person name="Pakharukova M.Y."/>
            <person name="Gunbin K.V."/>
            <person name="Ustyantsev K."/>
            <person name="Genaev M.A."/>
            <person name="Blinov A.G."/>
            <person name="Mazur A."/>
            <person name="Boulygina E."/>
            <person name="Tsygankova S."/>
            <person name="Khrameeva E."/>
            <person name="Chekanov N."/>
            <person name="Fan G."/>
            <person name="Xiao A."/>
            <person name="Zhang H."/>
            <person name="Xu X."/>
            <person name="Yang H."/>
            <person name="Solovyev V."/>
            <person name="Lee S.M."/>
            <person name="Liu X."/>
            <person name="Afonnikov D.A."/>
            <person name="Skryabin K.G."/>
        </authorList>
    </citation>
    <scope>NUCLEOTIDE SEQUENCE [LARGE SCALE GENOMIC DNA]</scope>
    <source>
        <strain evidence="7">AK-0245</strain>
        <tissue evidence="7">Whole organism</tissue>
    </source>
</reference>
<name>A0A4S2M8Q0_OPIFE</name>
<protein>
    <recommendedName>
        <fullName evidence="9">ADP-dependent glucokinase</fullName>
    </recommendedName>
</protein>
<dbReference type="PROSITE" id="PS51255">
    <property type="entry name" value="ADPK"/>
    <property type="match status" value="1"/>
</dbReference>
<dbReference type="PANTHER" id="PTHR21208:SF1">
    <property type="entry name" value="ADP-DEPENDENT GLUCOKINASE"/>
    <property type="match status" value="1"/>
</dbReference>
<evidence type="ECO:0000256" key="2">
    <source>
        <dbReference type="ARBA" id="ARBA00022679"/>
    </source>
</evidence>
<keyword evidence="1" id="KW-0963">Cytoplasm</keyword>
<evidence type="ECO:0000256" key="5">
    <source>
        <dbReference type="ARBA" id="ARBA00022842"/>
    </source>
</evidence>
<evidence type="ECO:0000256" key="1">
    <source>
        <dbReference type="ARBA" id="ARBA00022490"/>
    </source>
</evidence>
<sequence length="634" mass="69252">MRSGTLLSFGAFLAALAAFAIIFLQSVWWYGVPDDILRVIKSLVRLEHSYRPLPQKNPGPKVLVGFGACVDLKVRAIPLLNQMGWSPPMVPLNELRAYNHSTELSSARDVMLSFASAFTAGAAVERLLHNGNLFKKLVKTAASLVPPHLQNKFQSTMVSDVDQRRSVFSADPATAYWALGGNAPVMAVRLAREGAEVSLAARLSPMELEQLPRGITPLMAPAAFGLPEIPEDDIHLIMEYDAGEQWGPFVAPRANRYIVLHDQENPRLSGLWPGLLNTWQSKVAKQPSGSAFSNASSQHSKSVFPDLVVVSGLQVMDNWAAGNTPDVRQSRLVELQNFLSQLPSETLVHFEMASFVNQTFASDMVRKLMPYVDSIGLNEQELPNLTSLLSSGSTTSISSAYPRVAHMLDEMRTVWATMTDPNLPCVPSASGPGWRRLSRIHLHTIAYQIIMVRRHTRGGAEARKQLDATAKMGGMPARRADVGLAWPFARAAAAKASLIAHRHTCCASAIDPVKTRILMDDSFAVTADPERWRSALRGSHQSGIRGSQNVPRVHFNETAPVFCWTEPEPQLADTGEFGRSAEGNPPMMLFDTQVEFCIAPVLVCSTVRQTAGAGDNISAGALRAQLTARQPPKD</sequence>
<dbReference type="EMBL" id="SJOL01003380">
    <property type="protein sequence ID" value="TGZ72716.1"/>
    <property type="molecule type" value="Genomic_DNA"/>
</dbReference>
<evidence type="ECO:0000256" key="4">
    <source>
        <dbReference type="ARBA" id="ARBA00022777"/>
    </source>
</evidence>
<proteinExistence type="predicted"/>
<dbReference type="GO" id="GO:0006096">
    <property type="term" value="P:glycolytic process"/>
    <property type="evidence" value="ECO:0007669"/>
    <property type="project" value="UniProtKB-KW"/>
</dbReference>
<dbReference type="OrthoDB" id="5847021at2759"/>
<dbReference type="InterPro" id="IPR029056">
    <property type="entry name" value="Ribokinase-like"/>
</dbReference>
<dbReference type="STRING" id="147828.A0A4S2M8Q0"/>
<evidence type="ECO:0008006" key="9">
    <source>
        <dbReference type="Google" id="ProtNLM"/>
    </source>
</evidence>
<dbReference type="GO" id="GO:0006006">
    <property type="term" value="P:glucose metabolic process"/>
    <property type="evidence" value="ECO:0007669"/>
    <property type="project" value="TreeGrafter"/>
</dbReference>
<keyword evidence="5" id="KW-0460">Magnesium</keyword>
<accession>A0A4S2M8Q0</accession>
<evidence type="ECO:0000313" key="8">
    <source>
        <dbReference type="Proteomes" id="UP000308267"/>
    </source>
</evidence>
<organism evidence="7 8">
    <name type="scientific">Opisthorchis felineus</name>
    <dbReference type="NCBI Taxonomy" id="147828"/>
    <lineage>
        <taxon>Eukaryota</taxon>
        <taxon>Metazoa</taxon>
        <taxon>Spiralia</taxon>
        <taxon>Lophotrochozoa</taxon>
        <taxon>Platyhelminthes</taxon>
        <taxon>Trematoda</taxon>
        <taxon>Digenea</taxon>
        <taxon>Opisthorchiida</taxon>
        <taxon>Opisthorchiata</taxon>
        <taxon>Opisthorchiidae</taxon>
        <taxon>Opisthorchis</taxon>
    </lineage>
</organism>
<dbReference type="GO" id="GO:0005783">
    <property type="term" value="C:endoplasmic reticulum"/>
    <property type="evidence" value="ECO:0007669"/>
    <property type="project" value="TreeGrafter"/>
</dbReference>
<keyword evidence="8" id="KW-1185">Reference proteome</keyword>
<dbReference type="AlphaFoldDB" id="A0A4S2M8Q0"/>
<evidence type="ECO:0000256" key="3">
    <source>
        <dbReference type="ARBA" id="ARBA00022723"/>
    </source>
</evidence>
<evidence type="ECO:0000256" key="6">
    <source>
        <dbReference type="ARBA" id="ARBA00023152"/>
    </source>
</evidence>
<dbReference type="InterPro" id="IPR007666">
    <property type="entry name" value="ADP_PFK/GK"/>
</dbReference>
<dbReference type="GO" id="GO:0043843">
    <property type="term" value="F:ADP-specific glucokinase activity"/>
    <property type="evidence" value="ECO:0007669"/>
    <property type="project" value="TreeGrafter"/>
</dbReference>
<keyword evidence="6" id="KW-0324">Glycolysis</keyword>
<keyword evidence="4" id="KW-0418">Kinase</keyword>
<dbReference type="Proteomes" id="UP000308267">
    <property type="component" value="Unassembled WGS sequence"/>
</dbReference>
<dbReference type="SUPFAM" id="SSF53613">
    <property type="entry name" value="Ribokinase-like"/>
    <property type="match status" value="1"/>
</dbReference>
<comment type="caution">
    <text evidence="7">The sequence shown here is derived from an EMBL/GenBank/DDBJ whole genome shotgun (WGS) entry which is preliminary data.</text>
</comment>
<dbReference type="Pfam" id="PF04587">
    <property type="entry name" value="ADP_PFK_GK"/>
    <property type="match status" value="4"/>
</dbReference>
<dbReference type="Gene3D" id="3.40.1190.20">
    <property type="match status" value="1"/>
</dbReference>
<dbReference type="PANTHER" id="PTHR21208">
    <property type="entry name" value="ADP-DEPENDENT GLUCOKINASE"/>
    <property type="match status" value="1"/>
</dbReference>
<keyword evidence="3" id="KW-0479">Metal-binding</keyword>
<evidence type="ECO:0000313" key="7">
    <source>
        <dbReference type="EMBL" id="TGZ72716.1"/>
    </source>
</evidence>
<gene>
    <name evidence="7" type="ORF">CRM22_001919</name>
</gene>
<keyword evidence="2" id="KW-0808">Transferase</keyword>
<dbReference type="GO" id="GO:0046872">
    <property type="term" value="F:metal ion binding"/>
    <property type="evidence" value="ECO:0007669"/>
    <property type="project" value="UniProtKB-KW"/>
</dbReference>